<dbReference type="InterPro" id="IPR029069">
    <property type="entry name" value="HotDog_dom_sf"/>
</dbReference>
<dbReference type="GO" id="GO:0044594">
    <property type="term" value="F:17-beta-hydroxysteroid dehydrogenase (NAD+) activity"/>
    <property type="evidence" value="ECO:0007669"/>
    <property type="project" value="TreeGrafter"/>
</dbReference>
<evidence type="ECO:0000259" key="2">
    <source>
        <dbReference type="Pfam" id="PF22622"/>
    </source>
</evidence>
<feature type="domain" description="MaoC-like" evidence="1">
    <location>
        <begin position="131"/>
        <end position="200"/>
    </location>
</feature>
<gene>
    <name evidence="3" type="ORF">DKX38_001866</name>
</gene>
<evidence type="ECO:0000259" key="1">
    <source>
        <dbReference type="Pfam" id="PF01575"/>
    </source>
</evidence>
<dbReference type="GO" id="GO:0005777">
    <property type="term" value="C:peroxisome"/>
    <property type="evidence" value="ECO:0007669"/>
    <property type="project" value="TreeGrafter"/>
</dbReference>
<accession>A0A5N5NMU5</accession>
<name>A0A5N5NMU5_9ROSI</name>
<dbReference type="Proteomes" id="UP000326939">
    <property type="component" value="Chromosome 2"/>
</dbReference>
<comment type="caution">
    <text evidence="3">The sequence shown here is derived from an EMBL/GenBank/DDBJ whole genome shotgun (WGS) entry which is preliminary data.</text>
</comment>
<evidence type="ECO:0000313" key="4">
    <source>
        <dbReference type="Proteomes" id="UP000326939"/>
    </source>
</evidence>
<dbReference type="PANTHER" id="PTHR13078">
    <property type="entry name" value="PEROXISOMAL MULTIFUNCTIONAL ENZYME TYPE 2-RELATED"/>
    <property type="match status" value="1"/>
</dbReference>
<dbReference type="GO" id="GO:0003857">
    <property type="term" value="F:(3S)-3-hydroxyacyl-CoA dehydrogenase (NAD+) activity"/>
    <property type="evidence" value="ECO:0007669"/>
    <property type="project" value="TreeGrafter"/>
</dbReference>
<proteinExistence type="predicted"/>
<dbReference type="InterPro" id="IPR054357">
    <property type="entry name" value="MFE-2_N"/>
</dbReference>
<reference evidence="4" key="1">
    <citation type="journal article" date="2019" name="Gigascience">
        <title>De novo genome assembly of the endangered Acer yangbiense, a plant species with extremely small populations endemic to Yunnan Province, China.</title>
        <authorList>
            <person name="Yang J."/>
            <person name="Wariss H.M."/>
            <person name="Tao L."/>
            <person name="Zhang R."/>
            <person name="Yun Q."/>
            <person name="Hollingsworth P."/>
            <person name="Dao Z."/>
            <person name="Luo G."/>
            <person name="Guo H."/>
            <person name="Ma Y."/>
            <person name="Sun W."/>
        </authorList>
    </citation>
    <scope>NUCLEOTIDE SEQUENCE [LARGE SCALE GENOMIC DNA]</scope>
    <source>
        <strain evidence="4">cv. br00</strain>
    </source>
</reference>
<dbReference type="Gene3D" id="3.10.129.10">
    <property type="entry name" value="Hotdog Thioesterase"/>
    <property type="match status" value="1"/>
</dbReference>
<protein>
    <submittedName>
        <fullName evidence="3">Uncharacterized protein</fullName>
    </submittedName>
</protein>
<dbReference type="GO" id="GO:0004300">
    <property type="term" value="F:enoyl-CoA hydratase activity"/>
    <property type="evidence" value="ECO:0007669"/>
    <property type="project" value="TreeGrafter"/>
</dbReference>
<dbReference type="EMBL" id="VDCV01000002">
    <property type="protein sequence ID" value="KAB5568073.1"/>
    <property type="molecule type" value="Genomic_DNA"/>
</dbReference>
<dbReference type="Pfam" id="PF01575">
    <property type="entry name" value="MaoC_dehydratas"/>
    <property type="match status" value="1"/>
</dbReference>
<dbReference type="InterPro" id="IPR002539">
    <property type="entry name" value="MaoC-like_dom"/>
</dbReference>
<sequence length="217" mass="24628">MKLCAKEMKISRYDPRLLLHGQQYIEIYKPLPSNASVTNYKESGELLCMNRSTIYLRDAGGLSNSCHPYSYANYTKDHAVKIPKSKPFAVFEDCTQPSQACSADQVMCKESELVRRDHFLLSLNHPLNILRFSRPISHGLCTLGFAVRAIIKCICRGDANIVKNISGRFLLHVYPGETLITEMWLEGLRIMYQAKVKDRNQAVLSGFVDLHRLTSSL</sequence>
<keyword evidence="4" id="KW-1185">Reference proteome</keyword>
<dbReference type="SUPFAM" id="SSF54637">
    <property type="entry name" value="Thioesterase/thiol ester dehydrase-isomerase"/>
    <property type="match status" value="2"/>
</dbReference>
<dbReference type="GO" id="GO:0006635">
    <property type="term" value="P:fatty acid beta-oxidation"/>
    <property type="evidence" value="ECO:0007669"/>
    <property type="project" value="TreeGrafter"/>
</dbReference>
<dbReference type="AlphaFoldDB" id="A0A5N5NMU5"/>
<organism evidence="3 4">
    <name type="scientific">Salix brachista</name>
    <dbReference type="NCBI Taxonomy" id="2182728"/>
    <lineage>
        <taxon>Eukaryota</taxon>
        <taxon>Viridiplantae</taxon>
        <taxon>Streptophyta</taxon>
        <taxon>Embryophyta</taxon>
        <taxon>Tracheophyta</taxon>
        <taxon>Spermatophyta</taxon>
        <taxon>Magnoliopsida</taxon>
        <taxon>eudicotyledons</taxon>
        <taxon>Gunneridae</taxon>
        <taxon>Pentapetalae</taxon>
        <taxon>rosids</taxon>
        <taxon>fabids</taxon>
        <taxon>Malpighiales</taxon>
        <taxon>Salicaceae</taxon>
        <taxon>Saliceae</taxon>
        <taxon>Salix</taxon>
    </lineage>
</organism>
<evidence type="ECO:0000313" key="3">
    <source>
        <dbReference type="EMBL" id="KAB5568073.1"/>
    </source>
</evidence>
<dbReference type="PANTHER" id="PTHR13078:SF56">
    <property type="entry name" value="PEROXISOMAL MULTIFUNCTIONAL ENZYME TYPE 2"/>
    <property type="match status" value="1"/>
</dbReference>
<feature type="domain" description="Peroxisomal multifunctional enzyme type 2-like N-terminal" evidence="2">
    <location>
        <begin position="9"/>
        <end position="41"/>
    </location>
</feature>
<dbReference type="Pfam" id="PF22622">
    <property type="entry name" value="MFE-2_hydrat-2_N"/>
    <property type="match status" value="1"/>
</dbReference>